<feature type="domain" description="MD-2-related lipid-recognition" evidence="5">
    <location>
        <begin position="26"/>
        <end position="146"/>
    </location>
</feature>
<evidence type="ECO:0000256" key="2">
    <source>
        <dbReference type="ARBA" id="ARBA00006370"/>
    </source>
</evidence>
<keyword evidence="7" id="KW-1185">Reference proteome</keyword>
<dbReference type="Pfam" id="PF02221">
    <property type="entry name" value="E1_DerP2_DerF2"/>
    <property type="match status" value="1"/>
</dbReference>
<feature type="signal peptide" evidence="4">
    <location>
        <begin position="1"/>
        <end position="23"/>
    </location>
</feature>
<comment type="similarity">
    <text evidence="2">Belongs to the NPC2 family.</text>
</comment>
<dbReference type="InterPro" id="IPR014756">
    <property type="entry name" value="Ig_E-set"/>
</dbReference>
<sequence length="149" mass="16396">MERCTIQAVVVVIAAVWLGAAQATVYQDCGSTADIHEFSLSYCEVPPCIVHRPSNYDVNITFTPTSAASKLETIIIATISGVDFPWPGPEGCSQLENDVCPLQIGHKYKYSAFMPVLVEYPAISVVVQWKLKDENDVIHFCAMFPITIV</sequence>
<dbReference type="InterPro" id="IPR003172">
    <property type="entry name" value="ML_dom"/>
</dbReference>
<evidence type="ECO:0000259" key="5">
    <source>
        <dbReference type="SMART" id="SM00737"/>
    </source>
</evidence>
<evidence type="ECO:0000256" key="1">
    <source>
        <dbReference type="ARBA" id="ARBA00004613"/>
    </source>
</evidence>
<proteinExistence type="inferred from homology"/>
<comment type="caution">
    <text evidence="6">The sequence shown here is derived from an EMBL/GenBank/DDBJ whole genome shotgun (WGS) entry which is preliminary data.</text>
</comment>
<dbReference type="GO" id="GO:0015918">
    <property type="term" value="P:sterol transport"/>
    <property type="evidence" value="ECO:0007669"/>
    <property type="project" value="InterPro"/>
</dbReference>
<dbReference type="PANTHER" id="PTHR11306">
    <property type="entry name" value="NIEMANN PICK TYPE C2 PROTEIN NPC2-RELATED"/>
    <property type="match status" value="1"/>
</dbReference>
<reference evidence="6 7" key="1">
    <citation type="submission" date="2019-05" db="EMBL/GenBank/DDBJ databases">
        <title>Another draft genome of Portunus trituberculatus and its Hox gene families provides insights of decapod evolution.</title>
        <authorList>
            <person name="Jeong J.-H."/>
            <person name="Song I."/>
            <person name="Kim S."/>
            <person name="Choi T."/>
            <person name="Kim D."/>
            <person name="Ryu S."/>
            <person name="Kim W."/>
        </authorList>
    </citation>
    <scope>NUCLEOTIDE SEQUENCE [LARGE SCALE GENOMIC DNA]</scope>
    <source>
        <tissue evidence="6">Muscle</tissue>
    </source>
</reference>
<name>A0A5B7EMK8_PORTR</name>
<evidence type="ECO:0000256" key="3">
    <source>
        <dbReference type="ARBA" id="ARBA00022525"/>
    </source>
</evidence>
<dbReference type="InterPro" id="IPR039670">
    <property type="entry name" value="NPC2-like"/>
</dbReference>
<evidence type="ECO:0000313" key="7">
    <source>
        <dbReference type="Proteomes" id="UP000324222"/>
    </source>
</evidence>
<dbReference type="PANTHER" id="PTHR11306:SF68">
    <property type="entry name" value="NPC INTRACELLULAR CHOLESTEROL TRANSPORTER 2"/>
    <property type="match status" value="1"/>
</dbReference>
<comment type="subcellular location">
    <subcellularLocation>
        <location evidence="1">Secreted</location>
    </subcellularLocation>
</comment>
<dbReference type="FunFam" id="2.60.40.770:FF:000001">
    <property type="entry name" value="NPC intracellular cholesterol transporter 2"/>
    <property type="match status" value="1"/>
</dbReference>
<dbReference type="SUPFAM" id="SSF81296">
    <property type="entry name" value="E set domains"/>
    <property type="match status" value="1"/>
</dbReference>
<evidence type="ECO:0000313" key="6">
    <source>
        <dbReference type="EMBL" id="MPC34507.1"/>
    </source>
</evidence>
<gene>
    <name evidence="6" type="primary">NPC2</name>
    <name evidence="6" type="ORF">E2C01_027899</name>
</gene>
<dbReference type="Gene3D" id="2.60.40.770">
    <property type="match status" value="1"/>
</dbReference>
<dbReference type="SMART" id="SM00737">
    <property type="entry name" value="ML"/>
    <property type="match status" value="1"/>
</dbReference>
<accession>A0A5B7EMK8</accession>
<dbReference type="AlphaFoldDB" id="A0A5B7EMK8"/>
<dbReference type="Proteomes" id="UP000324222">
    <property type="component" value="Unassembled WGS sequence"/>
</dbReference>
<dbReference type="OrthoDB" id="4937502at2759"/>
<dbReference type="GO" id="GO:0032934">
    <property type="term" value="F:sterol binding"/>
    <property type="evidence" value="ECO:0007669"/>
    <property type="project" value="InterPro"/>
</dbReference>
<dbReference type="EMBL" id="VSRR010003069">
    <property type="protein sequence ID" value="MPC34507.1"/>
    <property type="molecule type" value="Genomic_DNA"/>
</dbReference>
<dbReference type="GO" id="GO:0005576">
    <property type="term" value="C:extracellular region"/>
    <property type="evidence" value="ECO:0007669"/>
    <property type="project" value="UniProtKB-SubCell"/>
</dbReference>
<keyword evidence="3" id="KW-0964">Secreted</keyword>
<evidence type="ECO:0000256" key="4">
    <source>
        <dbReference type="SAM" id="SignalP"/>
    </source>
</evidence>
<keyword evidence="4" id="KW-0732">Signal</keyword>
<protein>
    <submittedName>
        <fullName evidence="6">Epididymal secretory protein E1</fullName>
    </submittedName>
</protein>
<organism evidence="6 7">
    <name type="scientific">Portunus trituberculatus</name>
    <name type="common">Swimming crab</name>
    <name type="synonym">Neptunus trituberculatus</name>
    <dbReference type="NCBI Taxonomy" id="210409"/>
    <lineage>
        <taxon>Eukaryota</taxon>
        <taxon>Metazoa</taxon>
        <taxon>Ecdysozoa</taxon>
        <taxon>Arthropoda</taxon>
        <taxon>Crustacea</taxon>
        <taxon>Multicrustacea</taxon>
        <taxon>Malacostraca</taxon>
        <taxon>Eumalacostraca</taxon>
        <taxon>Eucarida</taxon>
        <taxon>Decapoda</taxon>
        <taxon>Pleocyemata</taxon>
        <taxon>Brachyura</taxon>
        <taxon>Eubrachyura</taxon>
        <taxon>Portunoidea</taxon>
        <taxon>Portunidae</taxon>
        <taxon>Portuninae</taxon>
        <taxon>Portunus</taxon>
    </lineage>
</organism>
<feature type="chain" id="PRO_5023075158" evidence="4">
    <location>
        <begin position="24"/>
        <end position="149"/>
    </location>
</feature>